<organism evidence="1">
    <name type="scientific">Clastoptera arizonana</name>
    <name type="common">Arizona spittle bug</name>
    <dbReference type="NCBI Taxonomy" id="38151"/>
    <lineage>
        <taxon>Eukaryota</taxon>
        <taxon>Metazoa</taxon>
        <taxon>Ecdysozoa</taxon>
        <taxon>Arthropoda</taxon>
        <taxon>Hexapoda</taxon>
        <taxon>Insecta</taxon>
        <taxon>Pterygota</taxon>
        <taxon>Neoptera</taxon>
        <taxon>Paraneoptera</taxon>
        <taxon>Hemiptera</taxon>
        <taxon>Auchenorrhyncha</taxon>
        <taxon>Cercopoidea</taxon>
        <taxon>Clastopteridae</taxon>
        <taxon>Clastoptera</taxon>
    </lineage>
</organism>
<gene>
    <name evidence="1" type="ORF">g.44554</name>
</gene>
<name>A0A1B6CTM6_9HEMI</name>
<protein>
    <submittedName>
        <fullName evidence="1">Uncharacterized protein</fullName>
    </submittedName>
</protein>
<accession>A0A1B6CTM6</accession>
<evidence type="ECO:0000313" key="1">
    <source>
        <dbReference type="EMBL" id="JAS16731.1"/>
    </source>
</evidence>
<dbReference type="EMBL" id="GEDC01020567">
    <property type="protein sequence ID" value="JAS16731.1"/>
    <property type="molecule type" value="Transcribed_RNA"/>
</dbReference>
<reference evidence="1" key="1">
    <citation type="submission" date="2015-12" db="EMBL/GenBank/DDBJ databases">
        <title>De novo transcriptome assembly of four potential Pierce s Disease insect vectors from Arizona vineyards.</title>
        <authorList>
            <person name="Tassone E.E."/>
        </authorList>
    </citation>
    <scope>NUCLEOTIDE SEQUENCE</scope>
</reference>
<proteinExistence type="predicted"/>
<feature type="non-terminal residue" evidence="1">
    <location>
        <position position="1"/>
    </location>
</feature>
<sequence length="184" mass="21652">LIHLCLFKLNWNSPRIEMFVLIVCCFILSTTEATVINFSRYAGFALRNINESLKVTQKFLNLLKDPLLDKKEVYNRQFENLQVEEWTIDTLVEQIQKNNISMHTDIYRDSANVLIGFRNLEKIYAKPEMQRIKLVESLMQKIRILEKTLAAYLAINKEEETLPLDEEYEVEKGKEFSEFSSASY</sequence>
<dbReference type="AlphaFoldDB" id="A0A1B6CTM6"/>